<evidence type="ECO:0000256" key="3">
    <source>
        <dbReference type="ARBA" id="ARBA00022723"/>
    </source>
</evidence>
<keyword evidence="2" id="KW-0808">Transferase</keyword>
<dbReference type="InterPro" id="IPR050748">
    <property type="entry name" value="Glycosyltrans_8_dom-fam"/>
</dbReference>
<comment type="caution">
    <text evidence="4">The sequence shown here is derived from an EMBL/GenBank/DDBJ whole genome shotgun (WGS) entry which is preliminary data.</text>
</comment>
<dbReference type="SUPFAM" id="SSF53448">
    <property type="entry name" value="Nucleotide-diphospho-sugar transferases"/>
    <property type="match status" value="1"/>
</dbReference>
<keyword evidence="3" id="KW-0479">Metal-binding</keyword>
<keyword evidence="1" id="KW-0328">Glycosyltransferase</keyword>
<dbReference type="InterPro" id="IPR029044">
    <property type="entry name" value="Nucleotide-diphossugar_trans"/>
</dbReference>
<protein>
    <submittedName>
        <fullName evidence="4">Glycosyltransferase family 8 protein</fullName>
    </submittedName>
</protein>
<proteinExistence type="predicted"/>
<organism evidence="4 5">
    <name type="scientific">Phocaeicola coprocola</name>
    <dbReference type="NCBI Taxonomy" id="310298"/>
    <lineage>
        <taxon>Bacteria</taxon>
        <taxon>Pseudomonadati</taxon>
        <taxon>Bacteroidota</taxon>
        <taxon>Bacteroidia</taxon>
        <taxon>Bacteroidales</taxon>
        <taxon>Bacteroidaceae</taxon>
        <taxon>Phocaeicola</taxon>
    </lineage>
</organism>
<dbReference type="AlphaFoldDB" id="A0A921FDM6"/>
<dbReference type="RefSeq" id="WP_204461090.1">
    <property type="nucleotide sequence ID" value="NZ_CALUHW010000061.1"/>
</dbReference>
<evidence type="ECO:0000256" key="2">
    <source>
        <dbReference type="ARBA" id="ARBA00022679"/>
    </source>
</evidence>
<dbReference type="Gene3D" id="3.90.550.10">
    <property type="entry name" value="Spore Coat Polysaccharide Biosynthesis Protein SpsA, Chain A"/>
    <property type="match status" value="1"/>
</dbReference>
<gene>
    <name evidence="4" type="ORF">K8U81_08010</name>
</gene>
<sequence>MKHIVFTIDHKFVRFCAVTMVSILKNDTPSDITVHVVANGLSEADRTVLSDLAITYGASIAFYEVPQEKLEGYAIRWEGQRLPMVVFYRCLLASLLPDSVKKALYLDSDILVLKPLDDFWNTNLEGKALAGVPDDFTVNPVHCSRLGYDLSYNYFNGGVLLLNLDYWRKHNIEQQCKTYYKDNPERVLYNDQDLLNGLLHEHRVLVDMKWNVQEGAYRVPKGKTADWCPPYIDTILHPAILHYSSRKPWQYHCMHPLRHLYFEYQDLTPWKGENVLNNWKPRLHRFIHFLPYTLGLKRSKYLNIIDK</sequence>
<dbReference type="GO" id="GO:0046872">
    <property type="term" value="F:metal ion binding"/>
    <property type="evidence" value="ECO:0007669"/>
    <property type="project" value="UniProtKB-KW"/>
</dbReference>
<accession>A0A921FDM6</accession>
<reference evidence="4" key="2">
    <citation type="submission" date="2021-09" db="EMBL/GenBank/DDBJ databases">
        <authorList>
            <person name="Gilroy R."/>
        </authorList>
    </citation>
    <scope>NUCLEOTIDE SEQUENCE</scope>
    <source>
        <strain evidence="4">CHK165-8395</strain>
    </source>
</reference>
<reference evidence="4" key="1">
    <citation type="journal article" date="2021" name="PeerJ">
        <title>Extensive microbial diversity within the chicken gut microbiome revealed by metagenomics and culture.</title>
        <authorList>
            <person name="Gilroy R."/>
            <person name="Ravi A."/>
            <person name="Getino M."/>
            <person name="Pursley I."/>
            <person name="Horton D.L."/>
            <person name="Alikhan N.F."/>
            <person name="Baker D."/>
            <person name="Gharbi K."/>
            <person name="Hall N."/>
            <person name="Watson M."/>
            <person name="Adriaenssens E.M."/>
            <person name="Foster-Nyarko E."/>
            <person name="Jarju S."/>
            <person name="Secka A."/>
            <person name="Antonio M."/>
            <person name="Oren A."/>
            <person name="Chaudhuri R.R."/>
            <person name="La Ragione R."/>
            <person name="Hildebrand F."/>
            <person name="Pallen M.J."/>
        </authorList>
    </citation>
    <scope>NUCLEOTIDE SEQUENCE</scope>
    <source>
        <strain evidence="4">CHK165-8395</strain>
    </source>
</reference>
<evidence type="ECO:0000313" key="4">
    <source>
        <dbReference type="EMBL" id="HJF08118.1"/>
    </source>
</evidence>
<dbReference type="PANTHER" id="PTHR13778:SF47">
    <property type="entry name" value="LIPOPOLYSACCHARIDE 1,3-GALACTOSYLTRANSFERASE"/>
    <property type="match status" value="1"/>
</dbReference>
<name>A0A921FDM6_9BACT</name>
<evidence type="ECO:0000313" key="5">
    <source>
        <dbReference type="Proteomes" id="UP000718012"/>
    </source>
</evidence>
<dbReference type="InterPro" id="IPR002495">
    <property type="entry name" value="Glyco_trans_8"/>
</dbReference>
<dbReference type="Proteomes" id="UP000718012">
    <property type="component" value="Unassembled WGS sequence"/>
</dbReference>
<dbReference type="GO" id="GO:0016757">
    <property type="term" value="F:glycosyltransferase activity"/>
    <property type="evidence" value="ECO:0007669"/>
    <property type="project" value="UniProtKB-KW"/>
</dbReference>
<dbReference type="EMBL" id="DYXD01000176">
    <property type="protein sequence ID" value="HJF08118.1"/>
    <property type="molecule type" value="Genomic_DNA"/>
</dbReference>
<dbReference type="Pfam" id="PF01501">
    <property type="entry name" value="Glyco_transf_8"/>
    <property type="match status" value="1"/>
</dbReference>
<dbReference type="PANTHER" id="PTHR13778">
    <property type="entry name" value="GLYCOSYLTRANSFERASE 8 DOMAIN-CONTAINING PROTEIN"/>
    <property type="match status" value="1"/>
</dbReference>
<evidence type="ECO:0000256" key="1">
    <source>
        <dbReference type="ARBA" id="ARBA00022676"/>
    </source>
</evidence>
<dbReference type="CDD" id="cd04194">
    <property type="entry name" value="GT8_A4GalT_like"/>
    <property type="match status" value="1"/>
</dbReference>